<dbReference type="Gene3D" id="1.10.443.10">
    <property type="entry name" value="Intergrase catalytic core"/>
    <property type="match status" value="1"/>
</dbReference>
<dbReference type="InterPro" id="IPR050090">
    <property type="entry name" value="Tyrosine_recombinase_XerCD"/>
</dbReference>
<accession>A0A0Q2LRX3</accession>
<evidence type="ECO:0000259" key="5">
    <source>
        <dbReference type="PROSITE" id="PS51898"/>
    </source>
</evidence>
<feature type="domain" description="Tyr recombinase" evidence="5">
    <location>
        <begin position="163"/>
        <end position="443"/>
    </location>
</feature>
<evidence type="ECO:0000313" key="7">
    <source>
        <dbReference type="Proteomes" id="UP000051677"/>
    </source>
</evidence>
<dbReference type="InterPro" id="IPR010998">
    <property type="entry name" value="Integrase_recombinase_N"/>
</dbReference>
<protein>
    <submittedName>
        <fullName evidence="6">Integrase</fullName>
    </submittedName>
</protein>
<dbReference type="GO" id="GO:0015074">
    <property type="term" value="P:DNA integration"/>
    <property type="evidence" value="ECO:0007669"/>
    <property type="project" value="UniProtKB-KW"/>
</dbReference>
<dbReference type="EMBL" id="LKTM01000212">
    <property type="protein sequence ID" value="KQH78458.1"/>
    <property type="molecule type" value="Genomic_DNA"/>
</dbReference>
<dbReference type="AlphaFoldDB" id="A0A0Q2LRX3"/>
<dbReference type="PANTHER" id="PTHR30349">
    <property type="entry name" value="PHAGE INTEGRASE-RELATED"/>
    <property type="match status" value="1"/>
</dbReference>
<dbReference type="Gene3D" id="1.10.150.130">
    <property type="match status" value="1"/>
</dbReference>
<dbReference type="PANTHER" id="PTHR30349:SF64">
    <property type="entry name" value="PROPHAGE INTEGRASE INTD-RELATED"/>
    <property type="match status" value="1"/>
</dbReference>
<dbReference type="InterPro" id="IPR004107">
    <property type="entry name" value="Integrase_SAM-like_N"/>
</dbReference>
<dbReference type="OrthoDB" id="4020134at2"/>
<reference evidence="6 7" key="1">
    <citation type="submission" date="2015-10" db="EMBL/GenBank/DDBJ databases">
        <title>Mycobacterium gordonae draft genome assembly.</title>
        <authorList>
            <person name="Ustinova V."/>
            <person name="Smirnova T."/>
            <person name="Blagodatskikh K."/>
            <person name="Varlamov D."/>
            <person name="Larionova E."/>
            <person name="Chernousova L."/>
        </authorList>
    </citation>
    <scope>NUCLEOTIDE SEQUENCE [LARGE SCALE GENOMIC DNA]</scope>
    <source>
        <strain evidence="6 7">CTRI 14-8773</strain>
    </source>
</reference>
<evidence type="ECO:0000256" key="4">
    <source>
        <dbReference type="ARBA" id="ARBA00023172"/>
    </source>
</evidence>
<gene>
    <name evidence="6" type="ORF">AO501_01100</name>
</gene>
<dbReference type="GO" id="GO:0003677">
    <property type="term" value="F:DNA binding"/>
    <property type="evidence" value="ECO:0007669"/>
    <property type="project" value="UniProtKB-KW"/>
</dbReference>
<evidence type="ECO:0000256" key="1">
    <source>
        <dbReference type="ARBA" id="ARBA00008857"/>
    </source>
</evidence>
<dbReference type="InterPro" id="IPR011010">
    <property type="entry name" value="DNA_brk_join_enz"/>
</dbReference>
<dbReference type="GO" id="GO:0006310">
    <property type="term" value="P:DNA recombination"/>
    <property type="evidence" value="ECO:0007669"/>
    <property type="project" value="UniProtKB-KW"/>
</dbReference>
<dbReference type="InterPro" id="IPR002104">
    <property type="entry name" value="Integrase_catalytic"/>
</dbReference>
<evidence type="ECO:0000256" key="2">
    <source>
        <dbReference type="ARBA" id="ARBA00022908"/>
    </source>
</evidence>
<dbReference type="InterPro" id="IPR013762">
    <property type="entry name" value="Integrase-like_cat_sf"/>
</dbReference>
<keyword evidence="4" id="KW-0233">DNA recombination</keyword>
<evidence type="ECO:0000313" key="6">
    <source>
        <dbReference type="EMBL" id="KQH78458.1"/>
    </source>
</evidence>
<dbReference type="SUPFAM" id="SSF56349">
    <property type="entry name" value="DNA breaking-rejoining enzymes"/>
    <property type="match status" value="1"/>
</dbReference>
<keyword evidence="3" id="KW-0238">DNA-binding</keyword>
<keyword evidence="2" id="KW-0229">DNA integration</keyword>
<name>A0A0Q2LRX3_MYCGO</name>
<comment type="similarity">
    <text evidence="1">Belongs to the 'phage' integrase family.</text>
</comment>
<comment type="caution">
    <text evidence="6">The sequence shown here is derived from an EMBL/GenBank/DDBJ whole genome shotgun (WGS) entry which is preliminary data.</text>
</comment>
<sequence length="462" mass="51859">MYRVVVAKFDGLALAEERHPGISRCVPNRDERVSDGFPIVLDEDGYPAELFLAFFAAKEGLAATTQLQYANALVAFNRYLEKRGVLSLLDASDKDLTAYRLYRTRKSIETIGDYSFRVDGSAIRQFYSWAKSSALIARSPVKMLSRNGRDNLSTNRLRHSKIRHVDSFLYQELLRAAGGMYQTSGIARSPARNVAAVKTLATSGLRLQEFRSLLTLEIDNGTLLAQGISIELEATAKYRINRNVILPTYAVQAIRRYRKVERPDVVNRAQRALHNRLDSSFVVTSFTKSTGRISGVWQGDRLDYLLHLLPVEMRLKAIAIRDDGKVEPLCVFISEGRGVGMTRSGWEDLFVGFSDAMSRQFPEDDRIRKVTPHDLRHTFAINFLRAAYADRMKAVPTASLLDRPVARDPLICLQELLGHASAAQTLQYVRYVEDIDRLVAAAVPSADVEDMDASAREHAAKE</sequence>
<dbReference type="Pfam" id="PF02899">
    <property type="entry name" value="Phage_int_SAM_1"/>
    <property type="match status" value="1"/>
</dbReference>
<dbReference type="Proteomes" id="UP000051677">
    <property type="component" value="Unassembled WGS sequence"/>
</dbReference>
<dbReference type="RefSeq" id="WP_055578604.1">
    <property type="nucleotide sequence ID" value="NZ_LKTM01000212.1"/>
</dbReference>
<evidence type="ECO:0000256" key="3">
    <source>
        <dbReference type="ARBA" id="ARBA00023125"/>
    </source>
</evidence>
<organism evidence="6 7">
    <name type="scientific">Mycobacterium gordonae</name>
    <dbReference type="NCBI Taxonomy" id="1778"/>
    <lineage>
        <taxon>Bacteria</taxon>
        <taxon>Bacillati</taxon>
        <taxon>Actinomycetota</taxon>
        <taxon>Actinomycetes</taxon>
        <taxon>Mycobacteriales</taxon>
        <taxon>Mycobacteriaceae</taxon>
        <taxon>Mycobacterium</taxon>
    </lineage>
</organism>
<proteinExistence type="inferred from homology"/>
<dbReference type="PROSITE" id="PS51898">
    <property type="entry name" value="TYR_RECOMBINASE"/>
    <property type="match status" value="1"/>
</dbReference>